<evidence type="ECO:0000256" key="11">
    <source>
        <dbReference type="ARBA" id="ARBA00023160"/>
    </source>
</evidence>
<evidence type="ECO:0000256" key="1">
    <source>
        <dbReference type="ARBA" id="ARBA00004141"/>
    </source>
</evidence>
<organism evidence="15 16">
    <name type="scientific">Daphnia magna</name>
    <dbReference type="NCBI Taxonomy" id="35525"/>
    <lineage>
        <taxon>Eukaryota</taxon>
        <taxon>Metazoa</taxon>
        <taxon>Ecdysozoa</taxon>
        <taxon>Arthropoda</taxon>
        <taxon>Crustacea</taxon>
        <taxon>Branchiopoda</taxon>
        <taxon>Diplostraca</taxon>
        <taxon>Cladocera</taxon>
        <taxon>Anomopoda</taxon>
        <taxon>Daphniidae</taxon>
        <taxon>Daphnia</taxon>
    </lineage>
</organism>
<evidence type="ECO:0000256" key="12">
    <source>
        <dbReference type="ARBA" id="ARBA00023239"/>
    </source>
</evidence>
<proteinExistence type="inferred from homology"/>
<comment type="pathway">
    <text evidence="2 14">Lipid metabolism; fatty acid biosynthesis.</text>
</comment>
<evidence type="ECO:0000256" key="10">
    <source>
        <dbReference type="ARBA" id="ARBA00023136"/>
    </source>
</evidence>
<name>A0ABQ9ZJQ2_9CRUS</name>
<comment type="similarity">
    <text evidence="3 14">Belongs to the very long-chain fatty acids dehydratase HACD family.</text>
</comment>
<keyword evidence="5 14" id="KW-0444">Lipid biosynthesis</keyword>
<evidence type="ECO:0000256" key="13">
    <source>
        <dbReference type="ARBA" id="ARBA00036671"/>
    </source>
</evidence>
<protein>
    <recommendedName>
        <fullName evidence="4 14">Very-long-chain (3R)-3-hydroxyacyl-CoA dehydratase</fullName>
        <ecNumber evidence="4 14">4.2.1.134</ecNumber>
    </recommendedName>
</protein>
<feature type="transmembrane region" description="Helical" evidence="14">
    <location>
        <begin position="223"/>
        <end position="243"/>
    </location>
</feature>
<keyword evidence="6 14" id="KW-0812">Transmembrane</keyword>
<dbReference type="PANTHER" id="PTHR11035:SF3">
    <property type="entry name" value="VERY-LONG-CHAIN (3R)-3-HYDROXYACYL-COA DEHYDRATASE"/>
    <property type="match status" value="1"/>
</dbReference>
<evidence type="ECO:0000256" key="2">
    <source>
        <dbReference type="ARBA" id="ARBA00005194"/>
    </source>
</evidence>
<accession>A0ABQ9ZJQ2</accession>
<keyword evidence="8 14" id="KW-1133">Transmembrane helix</keyword>
<evidence type="ECO:0000256" key="6">
    <source>
        <dbReference type="ARBA" id="ARBA00022692"/>
    </source>
</evidence>
<evidence type="ECO:0000256" key="14">
    <source>
        <dbReference type="RuleBase" id="RU363109"/>
    </source>
</evidence>
<dbReference type="InterPro" id="IPR007482">
    <property type="entry name" value="Tyr_Pase-like_PTPLA"/>
</dbReference>
<evidence type="ECO:0000256" key="9">
    <source>
        <dbReference type="ARBA" id="ARBA00023098"/>
    </source>
</evidence>
<evidence type="ECO:0000256" key="3">
    <source>
        <dbReference type="ARBA" id="ARBA00007811"/>
    </source>
</evidence>
<keyword evidence="10 14" id="KW-0472">Membrane</keyword>
<evidence type="ECO:0000256" key="8">
    <source>
        <dbReference type="ARBA" id="ARBA00022989"/>
    </source>
</evidence>
<comment type="caution">
    <text evidence="14">Lacks conserved residue(s) required for the propagation of feature annotation.</text>
</comment>
<keyword evidence="7 14" id="KW-0276">Fatty acid metabolism</keyword>
<evidence type="ECO:0000256" key="4">
    <source>
        <dbReference type="ARBA" id="ARBA00013122"/>
    </source>
</evidence>
<keyword evidence="11 14" id="KW-0275">Fatty acid biosynthesis</keyword>
<evidence type="ECO:0000313" key="15">
    <source>
        <dbReference type="EMBL" id="KAK4013157.1"/>
    </source>
</evidence>
<comment type="subcellular location">
    <subcellularLocation>
        <location evidence="14">Endoplasmic reticulum membrane</location>
        <topology evidence="14">Multi-pass membrane protein</topology>
    </subcellularLocation>
    <subcellularLocation>
        <location evidence="1">Membrane</location>
        <topology evidence="1">Multi-pass membrane protein</topology>
    </subcellularLocation>
</comment>
<keyword evidence="16" id="KW-1185">Reference proteome</keyword>
<keyword evidence="9 14" id="KW-0443">Lipid metabolism</keyword>
<dbReference type="EC" id="4.2.1.134" evidence="4 14"/>
<dbReference type="Pfam" id="PF04387">
    <property type="entry name" value="PTPLA"/>
    <property type="match status" value="1"/>
</dbReference>
<comment type="catalytic activity">
    <reaction evidence="13 14">
        <text>a very-long-chain (3R)-3-hydroxyacyl-CoA = a very-long-chain (2E)-enoyl-CoA + H2O</text>
        <dbReference type="Rhea" id="RHEA:45812"/>
        <dbReference type="ChEBI" id="CHEBI:15377"/>
        <dbReference type="ChEBI" id="CHEBI:83728"/>
        <dbReference type="ChEBI" id="CHEBI:85440"/>
        <dbReference type="EC" id="4.2.1.134"/>
    </reaction>
</comment>
<evidence type="ECO:0000313" key="16">
    <source>
        <dbReference type="Proteomes" id="UP001234178"/>
    </source>
</evidence>
<comment type="caution">
    <text evidence="15">The sequence shown here is derived from an EMBL/GenBank/DDBJ whole genome shotgun (WGS) entry which is preliminary data.</text>
</comment>
<evidence type="ECO:0000256" key="7">
    <source>
        <dbReference type="ARBA" id="ARBA00022832"/>
    </source>
</evidence>
<dbReference type="PANTHER" id="PTHR11035">
    <property type="entry name" value="VERY-LONG-CHAIN (3R)-3-HYDROXYACYL-COA DEHYDRATASE"/>
    <property type="match status" value="1"/>
</dbReference>
<reference evidence="15 16" key="1">
    <citation type="journal article" date="2023" name="Nucleic Acids Res.">
        <title>The hologenome of Daphnia magna reveals possible DNA methylation and microbiome-mediated evolution of the host genome.</title>
        <authorList>
            <person name="Chaturvedi A."/>
            <person name="Li X."/>
            <person name="Dhandapani V."/>
            <person name="Marshall H."/>
            <person name="Kissane S."/>
            <person name="Cuenca-Cambronero M."/>
            <person name="Asole G."/>
            <person name="Calvet F."/>
            <person name="Ruiz-Romero M."/>
            <person name="Marangio P."/>
            <person name="Guigo R."/>
            <person name="Rago D."/>
            <person name="Mirbahai L."/>
            <person name="Eastwood N."/>
            <person name="Colbourne J.K."/>
            <person name="Zhou J."/>
            <person name="Mallon E."/>
            <person name="Orsini L."/>
        </authorList>
    </citation>
    <scope>NUCLEOTIDE SEQUENCE [LARGE SCALE GENOMIC DNA]</scope>
    <source>
        <strain evidence="15">LRV0_1</strain>
    </source>
</reference>
<feature type="transmembrane region" description="Helical" evidence="14">
    <location>
        <begin position="88"/>
        <end position="106"/>
    </location>
</feature>
<comment type="function">
    <text evidence="14">Catalyzes the third of the four reactions of the long-chain fatty acids elongation cycle. This endoplasmic reticulum-bound enzymatic process, allows the addition of two carbons to the chain of long- and very long-chain fatty acids/VLCFAs per cycle. This enzyme catalyzes the dehydration of the 3-hydroxyacyl-CoA intermediate into trans-2,3-enoyl-CoA, within each cycle of fatty acid elongation. Thereby, it participates to the production of VLCFAs of different chain lengths that are involved in multiple biological processes as precursors of membrane lipids and lipid mediators.</text>
</comment>
<keyword evidence="12 14" id="KW-0456">Lyase</keyword>
<keyword evidence="14" id="KW-0256">Endoplasmic reticulum</keyword>
<sequence>MYIIELSTSFPESIALLRCLILRKPDFLTGEISVESFWKVLTHKIYNNFLQIFDTKLRSVHAATSVRKKTMTATKKAPSRVLSLPARIYLIFYNAIQFLGWSFLLYKMVDFVINQGLGGKSLWEHVEVPLLIFQSGAILEVVHCACGITPSNTVITFAQVYSRVFLIWPILYNVPDARDQIGFSLLLLAWTVTEVLRYLYYVLNLISFVPGILLWCRYTFFIILYPAGVTGELLCCYRALPHYNKTQEFSVLLPNAWNFTFNFYYYTILVMLAYIPVFPQLYTHMFVQRKKILGNKKHD</sequence>
<dbReference type="Proteomes" id="UP001234178">
    <property type="component" value="Unassembled WGS sequence"/>
</dbReference>
<dbReference type="EMBL" id="JAOYFB010000004">
    <property type="protein sequence ID" value="KAK4013157.1"/>
    <property type="molecule type" value="Genomic_DNA"/>
</dbReference>
<evidence type="ECO:0000256" key="5">
    <source>
        <dbReference type="ARBA" id="ARBA00022516"/>
    </source>
</evidence>
<gene>
    <name evidence="15" type="ORF">OUZ56_025392</name>
</gene>
<feature type="transmembrane region" description="Helical" evidence="14">
    <location>
        <begin position="263"/>
        <end position="282"/>
    </location>
</feature>